<dbReference type="EMBL" id="JBHRTK010000016">
    <property type="protein sequence ID" value="MFC3208126.1"/>
    <property type="molecule type" value="Genomic_DNA"/>
</dbReference>
<accession>A0ABV7KEB4</accession>
<dbReference type="RefSeq" id="WP_378222984.1">
    <property type="nucleotide sequence ID" value="NZ_JBHRTK010000016.1"/>
</dbReference>
<dbReference type="Proteomes" id="UP001595583">
    <property type="component" value="Unassembled WGS sequence"/>
</dbReference>
<keyword evidence="2" id="KW-1185">Reference proteome</keyword>
<reference evidence="2" key="1">
    <citation type="journal article" date="2019" name="Int. J. Syst. Evol. Microbiol.">
        <title>The Global Catalogue of Microorganisms (GCM) 10K type strain sequencing project: providing services to taxonomists for standard genome sequencing and annotation.</title>
        <authorList>
            <consortium name="The Broad Institute Genomics Platform"/>
            <consortium name="The Broad Institute Genome Sequencing Center for Infectious Disease"/>
            <person name="Wu L."/>
            <person name="Ma J."/>
        </authorList>
    </citation>
    <scope>NUCLEOTIDE SEQUENCE [LARGE SCALE GENOMIC DNA]</scope>
    <source>
        <strain evidence="2">KCTC 52165</strain>
    </source>
</reference>
<evidence type="ECO:0000313" key="2">
    <source>
        <dbReference type="Proteomes" id="UP001595583"/>
    </source>
</evidence>
<organism evidence="1 2">
    <name type="scientific">Aquamicrobium soli</name>
    <dbReference type="NCBI Taxonomy" id="1811518"/>
    <lineage>
        <taxon>Bacteria</taxon>
        <taxon>Pseudomonadati</taxon>
        <taxon>Pseudomonadota</taxon>
        <taxon>Alphaproteobacteria</taxon>
        <taxon>Hyphomicrobiales</taxon>
        <taxon>Phyllobacteriaceae</taxon>
        <taxon>Aquamicrobium</taxon>
    </lineage>
</organism>
<protein>
    <submittedName>
        <fullName evidence="1">Uncharacterized protein</fullName>
    </submittedName>
</protein>
<evidence type="ECO:0000313" key="1">
    <source>
        <dbReference type="EMBL" id="MFC3208126.1"/>
    </source>
</evidence>
<gene>
    <name evidence="1" type="ORF">ACFOHJ_18030</name>
</gene>
<name>A0ABV7KEB4_9HYPH</name>
<proteinExistence type="predicted"/>
<sequence length="210" mass="23807">MTELEITERLILAVEIERAAGNVNVGPGRGPGYIKAMSLGYVHDWADKNGWGRERLKADEQEYQDSVFRRPTPAMVSEAEEALTWYALVRNEDHRAALAAWVDCMAGHRFFKDWCAQAGISEKTGRKRKNAAVASIHAHLVRCDVQNCDIWSAEGLLEPGEIGHVDDRIGDAWRGEPYFLTARSGEDDFNWAAARNKRRRQRRDRQLQAA</sequence>
<comment type="caution">
    <text evidence="1">The sequence shown here is derived from an EMBL/GenBank/DDBJ whole genome shotgun (WGS) entry which is preliminary data.</text>
</comment>